<gene>
    <name evidence="2" type="ORF">B4U80_14518</name>
</gene>
<dbReference type="VEuPathDB" id="VectorBase:LDEU013036"/>
<dbReference type="GO" id="GO:0004197">
    <property type="term" value="F:cysteine-type endopeptidase activity"/>
    <property type="evidence" value="ECO:0007669"/>
    <property type="project" value="InterPro"/>
</dbReference>
<dbReference type="InterPro" id="IPR001309">
    <property type="entry name" value="Pept_C14_p20"/>
</dbReference>
<evidence type="ECO:0000313" key="3">
    <source>
        <dbReference type="Proteomes" id="UP000288716"/>
    </source>
</evidence>
<protein>
    <recommendedName>
        <fullName evidence="1">Caspase family p20 domain-containing protein</fullName>
    </recommendedName>
</protein>
<accession>A0A443RUU5</accession>
<dbReference type="PROSITE" id="PS50208">
    <property type="entry name" value="CASPASE_P20"/>
    <property type="match status" value="1"/>
</dbReference>
<organism evidence="2 3">
    <name type="scientific">Leptotrombidium deliense</name>
    <dbReference type="NCBI Taxonomy" id="299467"/>
    <lineage>
        <taxon>Eukaryota</taxon>
        <taxon>Metazoa</taxon>
        <taxon>Ecdysozoa</taxon>
        <taxon>Arthropoda</taxon>
        <taxon>Chelicerata</taxon>
        <taxon>Arachnida</taxon>
        <taxon>Acari</taxon>
        <taxon>Acariformes</taxon>
        <taxon>Trombidiformes</taxon>
        <taxon>Prostigmata</taxon>
        <taxon>Anystina</taxon>
        <taxon>Parasitengona</taxon>
        <taxon>Trombiculoidea</taxon>
        <taxon>Trombiculidae</taxon>
        <taxon>Leptotrombidium</taxon>
    </lineage>
</organism>
<dbReference type="Proteomes" id="UP000288716">
    <property type="component" value="Unassembled WGS sequence"/>
</dbReference>
<dbReference type="AlphaFoldDB" id="A0A443RUU5"/>
<feature type="domain" description="Caspase family p20" evidence="1">
    <location>
        <begin position="12"/>
        <end position="56"/>
    </location>
</feature>
<evidence type="ECO:0000259" key="1">
    <source>
        <dbReference type="PROSITE" id="PS50208"/>
    </source>
</evidence>
<dbReference type="EMBL" id="NCKV01031354">
    <property type="protein sequence ID" value="RWS19004.1"/>
    <property type="molecule type" value="Genomic_DNA"/>
</dbReference>
<keyword evidence="3" id="KW-1185">Reference proteome</keyword>
<evidence type="ECO:0000313" key="2">
    <source>
        <dbReference type="EMBL" id="RWS19004.1"/>
    </source>
</evidence>
<dbReference type="Gene3D" id="3.40.50.1460">
    <property type="match status" value="1"/>
</dbReference>
<sequence length="66" mass="7446">MNLNAGITKQKRDVVFGSDGVAIHLDTLINLFNGERCKYLSKKPKLIIINGPRGESLSEYEDYFTL</sequence>
<dbReference type="GO" id="GO:0006508">
    <property type="term" value="P:proteolysis"/>
    <property type="evidence" value="ECO:0007669"/>
    <property type="project" value="InterPro"/>
</dbReference>
<dbReference type="OrthoDB" id="6097640at2759"/>
<name>A0A443RUU5_9ACAR</name>
<dbReference type="InterPro" id="IPR029030">
    <property type="entry name" value="Caspase-like_dom_sf"/>
</dbReference>
<dbReference type="Pfam" id="PF00656">
    <property type="entry name" value="Peptidase_C14"/>
    <property type="match status" value="1"/>
</dbReference>
<reference evidence="2 3" key="1">
    <citation type="journal article" date="2018" name="Gigascience">
        <title>Genomes of trombidid mites reveal novel predicted allergens and laterally-transferred genes associated with secondary metabolism.</title>
        <authorList>
            <person name="Dong X."/>
            <person name="Chaisiri K."/>
            <person name="Xia D."/>
            <person name="Armstrong S.D."/>
            <person name="Fang Y."/>
            <person name="Donnelly M.J."/>
            <person name="Kadowaki T."/>
            <person name="McGarry J.W."/>
            <person name="Darby A.C."/>
            <person name="Makepeace B.L."/>
        </authorList>
    </citation>
    <scope>NUCLEOTIDE SEQUENCE [LARGE SCALE GENOMIC DNA]</scope>
    <source>
        <strain evidence="2">UoL-UT</strain>
    </source>
</reference>
<proteinExistence type="predicted"/>
<dbReference type="SUPFAM" id="SSF52129">
    <property type="entry name" value="Caspase-like"/>
    <property type="match status" value="1"/>
</dbReference>
<comment type="caution">
    <text evidence="2">The sequence shown here is derived from an EMBL/GenBank/DDBJ whole genome shotgun (WGS) entry which is preliminary data.</text>
</comment>
<dbReference type="InterPro" id="IPR011600">
    <property type="entry name" value="Pept_C14_caspase"/>
</dbReference>